<dbReference type="Proteomes" id="UP000799439">
    <property type="component" value="Unassembled WGS sequence"/>
</dbReference>
<keyword evidence="5" id="KW-0067">ATP-binding</keyword>
<sequence>MSANKRISSELRQLSENPVEGTKVSLVDESNLNIWRVDMDGPLNSVYAGGTFHIEVNLPSQYPFKQPVLSFKTKIYHPNVTNDNQGSICLGILRSDTWKPIHKIAEVLRLVRTVLEAPQPDDAVEASIADQFKRDRAAFDKTAREWVEKYAKGSS</sequence>
<gene>
    <name evidence="7" type="ORF">K461DRAFT_278076</name>
</gene>
<dbReference type="GO" id="GO:0061631">
    <property type="term" value="F:ubiquitin conjugating enzyme activity"/>
    <property type="evidence" value="ECO:0007669"/>
    <property type="project" value="UniProtKB-EC"/>
</dbReference>
<dbReference type="PROSITE" id="PS50127">
    <property type="entry name" value="UBC_2"/>
    <property type="match status" value="1"/>
</dbReference>
<feature type="domain" description="UBC core" evidence="6">
    <location>
        <begin position="2"/>
        <end position="152"/>
    </location>
</feature>
<evidence type="ECO:0000256" key="3">
    <source>
        <dbReference type="ARBA" id="ARBA00022741"/>
    </source>
</evidence>
<proteinExistence type="predicted"/>
<evidence type="ECO:0000256" key="5">
    <source>
        <dbReference type="ARBA" id="ARBA00022840"/>
    </source>
</evidence>
<dbReference type="OrthoDB" id="9978460at2759"/>
<dbReference type="SUPFAM" id="SSF54495">
    <property type="entry name" value="UBC-like"/>
    <property type="match status" value="1"/>
</dbReference>
<evidence type="ECO:0000259" key="6">
    <source>
        <dbReference type="PROSITE" id="PS50127"/>
    </source>
</evidence>
<keyword evidence="2" id="KW-0808">Transferase</keyword>
<protein>
    <recommendedName>
        <fullName evidence="1">E2 ubiquitin-conjugating enzyme</fullName>
        <ecNumber evidence="1">2.3.2.23</ecNumber>
    </recommendedName>
</protein>
<dbReference type="InterPro" id="IPR000608">
    <property type="entry name" value="UBC"/>
</dbReference>
<evidence type="ECO:0000313" key="8">
    <source>
        <dbReference type="Proteomes" id="UP000799439"/>
    </source>
</evidence>
<dbReference type="PANTHER" id="PTHR24067">
    <property type="entry name" value="UBIQUITIN-CONJUGATING ENZYME E2"/>
    <property type="match status" value="1"/>
</dbReference>
<keyword evidence="4" id="KW-0833">Ubl conjugation pathway</keyword>
<evidence type="ECO:0000313" key="7">
    <source>
        <dbReference type="EMBL" id="KAF2153247.1"/>
    </source>
</evidence>
<dbReference type="InterPro" id="IPR050113">
    <property type="entry name" value="Ub_conjugating_enzyme"/>
</dbReference>
<reference evidence="7" key="1">
    <citation type="journal article" date="2020" name="Stud. Mycol.">
        <title>101 Dothideomycetes genomes: a test case for predicting lifestyles and emergence of pathogens.</title>
        <authorList>
            <person name="Haridas S."/>
            <person name="Albert R."/>
            <person name="Binder M."/>
            <person name="Bloem J."/>
            <person name="Labutti K."/>
            <person name="Salamov A."/>
            <person name="Andreopoulos B."/>
            <person name="Baker S."/>
            <person name="Barry K."/>
            <person name="Bills G."/>
            <person name="Bluhm B."/>
            <person name="Cannon C."/>
            <person name="Castanera R."/>
            <person name="Culley D."/>
            <person name="Daum C."/>
            <person name="Ezra D."/>
            <person name="Gonzalez J."/>
            <person name="Henrissat B."/>
            <person name="Kuo A."/>
            <person name="Liang C."/>
            <person name="Lipzen A."/>
            <person name="Lutzoni F."/>
            <person name="Magnuson J."/>
            <person name="Mondo S."/>
            <person name="Nolan M."/>
            <person name="Ohm R."/>
            <person name="Pangilinan J."/>
            <person name="Park H.-J."/>
            <person name="Ramirez L."/>
            <person name="Alfaro M."/>
            <person name="Sun H."/>
            <person name="Tritt A."/>
            <person name="Yoshinaga Y."/>
            <person name="Zwiers L.-H."/>
            <person name="Turgeon B."/>
            <person name="Goodwin S."/>
            <person name="Spatafora J."/>
            <person name="Crous P."/>
            <person name="Grigoriev I."/>
        </authorList>
    </citation>
    <scope>NUCLEOTIDE SEQUENCE</scope>
    <source>
        <strain evidence="7">CBS 260.36</strain>
    </source>
</reference>
<evidence type="ECO:0000256" key="2">
    <source>
        <dbReference type="ARBA" id="ARBA00022679"/>
    </source>
</evidence>
<keyword evidence="3" id="KW-0547">Nucleotide-binding</keyword>
<dbReference type="Gene3D" id="3.10.110.10">
    <property type="entry name" value="Ubiquitin Conjugating Enzyme"/>
    <property type="match status" value="1"/>
</dbReference>
<comment type="caution">
    <text evidence="7">The sequence shown here is derived from an EMBL/GenBank/DDBJ whole genome shotgun (WGS) entry which is preliminary data.</text>
</comment>
<evidence type="ECO:0000256" key="4">
    <source>
        <dbReference type="ARBA" id="ARBA00022786"/>
    </source>
</evidence>
<organism evidence="7 8">
    <name type="scientific">Myriangium duriaei CBS 260.36</name>
    <dbReference type="NCBI Taxonomy" id="1168546"/>
    <lineage>
        <taxon>Eukaryota</taxon>
        <taxon>Fungi</taxon>
        <taxon>Dikarya</taxon>
        <taxon>Ascomycota</taxon>
        <taxon>Pezizomycotina</taxon>
        <taxon>Dothideomycetes</taxon>
        <taxon>Dothideomycetidae</taxon>
        <taxon>Myriangiales</taxon>
        <taxon>Myriangiaceae</taxon>
        <taxon>Myriangium</taxon>
    </lineage>
</organism>
<dbReference type="SMART" id="SM00212">
    <property type="entry name" value="UBCc"/>
    <property type="match status" value="1"/>
</dbReference>
<name>A0A9P4J0I7_9PEZI</name>
<dbReference type="AlphaFoldDB" id="A0A9P4J0I7"/>
<accession>A0A9P4J0I7</accession>
<dbReference type="EC" id="2.3.2.23" evidence="1"/>
<dbReference type="FunFam" id="3.10.110.10:FF:000060">
    <property type="entry name" value="Ubiquitin conjugating enzyme (UbcB)"/>
    <property type="match status" value="1"/>
</dbReference>
<dbReference type="Pfam" id="PF00179">
    <property type="entry name" value="UQ_con"/>
    <property type="match status" value="1"/>
</dbReference>
<dbReference type="InterPro" id="IPR016135">
    <property type="entry name" value="UBQ-conjugating_enzyme/RWD"/>
</dbReference>
<evidence type="ECO:0000256" key="1">
    <source>
        <dbReference type="ARBA" id="ARBA00012486"/>
    </source>
</evidence>
<dbReference type="EMBL" id="ML996085">
    <property type="protein sequence ID" value="KAF2153247.1"/>
    <property type="molecule type" value="Genomic_DNA"/>
</dbReference>
<dbReference type="GO" id="GO:0005524">
    <property type="term" value="F:ATP binding"/>
    <property type="evidence" value="ECO:0007669"/>
    <property type="project" value="UniProtKB-KW"/>
</dbReference>
<keyword evidence="8" id="KW-1185">Reference proteome</keyword>